<protein>
    <recommendedName>
        <fullName evidence="3">Inosine/uridine-preferring nucleoside hydrolase domain-containing protein</fullName>
    </recommendedName>
</protein>
<evidence type="ECO:0000313" key="5">
    <source>
        <dbReference type="Proteomes" id="UP001500945"/>
    </source>
</evidence>
<dbReference type="RefSeq" id="WP_345204812.1">
    <property type="nucleotide sequence ID" value="NZ_BAABGM010000011.1"/>
</dbReference>
<keyword evidence="5" id="KW-1185">Reference proteome</keyword>
<accession>A0ABP8KFB9</accession>
<dbReference type="Gene3D" id="3.90.245.10">
    <property type="entry name" value="Ribonucleoside hydrolase-like"/>
    <property type="match status" value="1"/>
</dbReference>
<dbReference type="InterPro" id="IPR001910">
    <property type="entry name" value="Inosine/uridine_hydrolase_dom"/>
</dbReference>
<feature type="domain" description="Inosine/uridine-preferring nucleoside hydrolase" evidence="3">
    <location>
        <begin position="52"/>
        <end position="256"/>
    </location>
</feature>
<sequence>MAALAAGALLSGCAAPADLDGEVLAAGPGAAPAPASAPAPPRVPGAPAVPLVVDTDLGADDVLALAFLLRSPEVDVRAVTVAATGLVRCEPGVDVVAGLFSALGVEPVPVACGRADPGPAGRAFPAAWRSAAEAGSGVTPVPGTPVGQPAADLLAEQARDVPGLVLVAIGPMTNVADLAARHPDDYVRLTGIHAMAGSVSGPPVDGVAEWNAAADPESLTAVLTSSVPVTVVPADAVPTGTPAAALAAPVVGRVAAASALPSWWDLAAAAALVTPDAGTGERGGWRLDPSEPGRLRRSGAGTVTVHRSLGAPALEAQYTRVFRAS</sequence>
<evidence type="ECO:0000256" key="2">
    <source>
        <dbReference type="ARBA" id="ARBA00023295"/>
    </source>
</evidence>
<dbReference type="InterPro" id="IPR036452">
    <property type="entry name" value="Ribo_hydro-like"/>
</dbReference>
<gene>
    <name evidence="4" type="ORF">GCM10023168_17900</name>
</gene>
<evidence type="ECO:0000259" key="3">
    <source>
        <dbReference type="Pfam" id="PF01156"/>
    </source>
</evidence>
<dbReference type="PANTHER" id="PTHR12304:SF4">
    <property type="entry name" value="URIDINE NUCLEOSIDASE"/>
    <property type="match status" value="1"/>
</dbReference>
<dbReference type="InterPro" id="IPR023186">
    <property type="entry name" value="IUNH"/>
</dbReference>
<keyword evidence="2" id="KW-0326">Glycosidase</keyword>
<dbReference type="Pfam" id="PF01156">
    <property type="entry name" value="IU_nuc_hydro"/>
    <property type="match status" value="1"/>
</dbReference>
<comment type="caution">
    <text evidence="4">The sequence shown here is derived from an EMBL/GenBank/DDBJ whole genome shotgun (WGS) entry which is preliminary data.</text>
</comment>
<dbReference type="SUPFAM" id="SSF53590">
    <property type="entry name" value="Nucleoside hydrolase"/>
    <property type="match status" value="1"/>
</dbReference>
<evidence type="ECO:0000256" key="1">
    <source>
        <dbReference type="ARBA" id="ARBA00022801"/>
    </source>
</evidence>
<dbReference type="EMBL" id="BAABGM010000011">
    <property type="protein sequence ID" value="GAA4404812.1"/>
    <property type="molecule type" value="Genomic_DNA"/>
</dbReference>
<reference evidence="5" key="1">
    <citation type="journal article" date="2019" name="Int. J. Syst. Evol. Microbiol.">
        <title>The Global Catalogue of Microorganisms (GCM) 10K type strain sequencing project: providing services to taxonomists for standard genome sequencing and annotation.</title>
        <authorList>
            <consortium name="The Broad Institute Genomics Platform"/>
            <consortium name="The Broad Institute Genome Sequencing Center for Infectious Disease"/>
            <person name="Wu L."/>
            <person name="Ma J."/>
        </authorList>
    </citation>
    <scope>NUCLEOTIDE SEQUENCE [LARGE SCALE GENOMIC DNA]</scope>
    <source>
        <strain evidence="5">JCM 17809</strain>
    </source>
</reference>
<proteinExistence type="predicted"/>
<keyword evidence="1" id="KW-0378">Hydrolase</keyword>
<dbReference type="Proteomes" id="UP001500945">
    <property type="component" value="Unassembled WGS sequence"/>
</dbReference>
<organism evidence="4 5">
    <name type="scientific">Fodinibacter luteus</name>
    <dbReference type="NCBI Taxonomy" id="552064"/>
    <lineage>
        <taxon>Bacteria</taxon>
        <taxon>Bacillati</taxon>
        <taxon>Actinomycetota</taxon>
        <taxon>Actinomycetes</taxon>
        <taxon>Micrococcales</taxon>
        <taxon>Intrasporangiaceae</taxon>
        <taxon>Fodinibacter (ex Wang et al. 2009)</taxon>
    </lineage>
</organism>
<evidence type="ECO:0000313" key="4">
    <source>
        <dbReference type="EMBL" id="GAA4404812.1"/>
    </source>
</evidence>
<dbReference type="PANTHER" id="PTHR12304">
    <property type="entry name" value="INOSINE-URIDINE PREFERRING NUCLEOSIDE HYDROLASE"/>
    <property type="match status" value="1"/>
</dbReference>
<name>A0ABP8KFB9_9MICO</name>